<dbReference type="InterPro" id="IPR011006">
    <property type="entry name" value="CheY-like_superfamily"/>
</dbReference>
<dbReference type="EMBL" id="FOAJ01000006">
    <property type="protein sequence ID" value="SEL30683.1"/>
    <property type="molecule type" value="Genomic_DNA"/>
</dbReference>
<dbReference type="Pfam" id="PF00072">
    <property type="entry name" value="Response_reg"/>
    <property type="match status" value="1"/>
</dbReference>
<dbReference type="AlphaFoldDB" id="A0A1H7P4I2"/>
<dbReference type="InterPro" id="IPR039420">
    <property type="entry name" value="WalR-like"/>
</dbReference>
<keyword evidence="5" id="KW-1185">Reference proteome</keyword>
<dbReference type="SMART" id="SM00448">
    <property type="entry name" value="REC"/>
    <property type="match status" value="1"/>
</dbReference>
<dbReference type="Gene3D" id="3.40.50.2300">
    <property type="match status" value="1"/>
</dbReference>
<accession>A0A1H7P4I2</accession>
<name>A0A1H7P4I2_9BURK</name>
<dbReference type="PROSITE" id="PS50110">
    <property type="entry name" value="RESPONSE_REGULATORY"/>
    <property type="match status" value="1"/>
</dbReference>
<gene>
    <name evidence="4" type="ORF">SAMN05192542_106228</name>
</gene>
<dbReference type="GO" id="GO:0003677">
    <property type="term" value="F:DNA binding"/>
    <property type="evidence" value="ECO:0007669"/>
    <property type="project" value="UniProtKB-KW"/>
</dbReference>
<evidence type="ECO:0000256" key="2">
    <source>
        <dbReference type="PROSITE-ProRule" id="PRU00169"/>
    </source>
</evidence>
<dbReference type="InterPro" id="IPR058245">
    <property type="entry name" value="NreC/VraR/RcsB-like_REC"/>
</dbReference>
<dbReference type="SUPFAM" id="SSF52172">
    <property type="entry name" value="CheY-like"/>
    <property type="match status" value="1"/>
</dbReference>
<feature type="domain" description="Response regulatory" evidence="3">
    <location>
        <begin position="11"/>
        <end position="127"/>
    </location>
</feature>
<dbReference type="GO" id="GO:0000160">
    <property type="term" value="P:phosphorelay signal transduction system"/>
    <property type="evidence" value="ECO:0007669"/>
    <property type="project" value="InterPro"/>
</dbReference>
<feature type="modified residue" description="4-aspartylphosphate" evidence="2">
    <location>
        <position position="62"/>
    </location>
</feature>
<evidence type="ECO:0000259" key="3">
    <source>
        <dbReference type="PROSITE" id="PS50110"/>
    </source>
</evidence>
<protein>
    <submittedName>
        <fullName evidence="4">Response regulator receiver domain-containing protein</fullName>
    </submittedName>
</protein>
<proteinExistence type="predicted"/>
<reference evidence="5" key="1">
    <citation type="submission" date="2016-10" db="EMBL/GenBank/DDBJ databases">
        <authorList>
            <person name="Varghese N."/>
            <person name="Submissions S."/>
        </authorList>
    </citation>
    <scope>NUCLEOTIDE SEQUENCE [LARGE SCALE GENOMIC DNA]</scope>
    <source>
        <strain evidence="5">LMG 26416</strain>
    </source>
</reference>
<evidence type="ECO:0000313" key="4">
    <source>
        <dbReference type="EMBL" id="SEL30683.1"/>
    </source>
</evidence>
<sequence length="136" mass="14313">MDASQTNATLNVFLVEDAGAVRQRIADALSAIPRVAVVGEAEDAPSALDGILATGADVAVVDLRLIDSSGIDVISGLSRERPEVVKLVLTNHSGPAFREACETAGADFFFDKTSEFDAACRTIEVLVQTRAARRAP</sequence>
<organism evidence="4 5">
    <name type="scientific">Paraburkholderia caballeronis</name>
    <dbReference type="NCBI Taxonomy" id="416943"/>
    <lineage>
        <taxon>Bacteria</taxon>
        <taxon>Pseudomonadati</taxon>
        <taxon>Pseudomonadota</taxon>
        <taxon>Betaproteobacteria</taxon>
        <taxon>Burkholderiales</taxon>
        <taxon>Burkholderiaceae</taxon>
        <taxon>Paraburkholderia</taxon>
    </lineage>
</organism>
<dbReference type="RefSeq" id="WP_090550903.1">
    <property type="nucleotide sequence ID" value="NZ_FNSR01000002.1"/>
</dbReference>
<dbReference type="STRING" id="416943.SAMN05445871_5360"/>
<evidence type="ECO:0000313" key="5">
    <source>
        <dbReference type="Proteomes" id="UP000199120"/>
    </source>
</evidence>
<keyword evidence="1" id="KW-0238">DNA-binding</keyword>
<dbReference type="PANTHER" id="PTHR43214">
    <property type="entry name" value="TWO-COMPONENT RESPONSE REGULATOR"/>
    <property type="match status" value="1"/>
</dbReference>
<evidence type="ECO:0000256" key="1">
    <source>
        <dbReference type="ARBA" id="ARBA00023125"/>
    </source>
</evidence>
<dbReference type="InterPro" id="IPR001789">
    <property type="entry name" value="Sig_transdc_resp-reg_receiver"/>
</dbReference>
<dbReference type="Proteomes" id="UP000199120">
    <property type="component" value="Unassembled WGS sequence"/>
</dbReference>
<keyword evidence="2" id="KW-0597">Phosphoprotein</keyword>
<dbReference type="CDD" id="cd17535">
    <property type="entry name" value="REC_NarL-like"/>
    <property type="match status" value="1"/>
</dbReference>
<dbReference type="OrthoDB" id="9152510at2"/>